<organism evidence="5">
    <name type="scientific">Cyberlindnera fabianii</name>
    <name type="common">Yeast</name>
    <name type="synonym">Hansenula fabianii</name>
    <dbReference type="NCBI Taxonomy" id="36022"/>
    <lineage>
        <taxon>Eukaryota</taxon>
        <taxon>Fungi</taxon>
        <taxon>Dikarya</taxon>
        <taxon>Ascomycota</taxon>
        <taxon>Saccharomycotina</taxon>
        <taxon>Saccharomycetes</taxon>
        <taxon>Phaffomycetales</taxon>
        <taxon>Phaffomycetaceae</taxon>
        <taxon>Cyberlindnera</taxon>
    </lineage>
</organism>
<evidence type="ECO:0000256" key="4">
    <source>
        <dbReference type="ARBA" id="ARBA00022801"/>
    </source>
</evidence>
<dbReference type="GO" id="GO:0005811">
    <property type="term" value="C:lipid droplet"/>
    <property type="evidence" value="ECO:0007669"/>
    <property type="project" value="UniProtKB-SubCell"/>
</dbReference>
<evidence type="ECO:0000256" key="3">
    <source>
        <dbReference type="ARBA" id="ARBA00022677"/>
    </source>
</evidence>
<dbReference type="OrthoDB" id="448051at2759"/>
<dbReference type="AlphaFoldDB" id="A0A061B7C0"/>
<dbReference type="InterPro" id="IPR019363">
    <property type="entry name" value="LDAH"/>
</dbReference>
<dbReference type="GO" id="GO:0019915">
    <property type="term" value="P:lipid storage"/>
    <property type="evidence" value="ECO:0007669"/>
    <property type="project" value="InterPro"/>
</dbReference>
<dbReference type="VEuPathDB" id="FungiDB:BON22_3158"/>
<keyword evidence="4" id="KW-0378">Hydrolase</keyword>
<sequence>MTLKPLTVTIPSRSLSAVNTTVFHVPSTTEKGPLLVFIPGNPGFINYYITYLDLLHADYPHLEILGISHAGFSSLHGPDEEIYTLQDQIEHKIHVIKHFIGGEEDREVLIFGHSVGCYILQRVIDALKAKYTMYGMITPTVVDIHRSKKGVMLSAITGMFESFYYYVGYAGSLVKSLPSNIRDTFIGLALKDAIPEAKDATSTLITEPGFIRQSLGLATEEMKTIRGDWQYQDHWFSRPGIWAFFAENDHWVRDDTRLQLVKIMEESGKNAVVDINGDFTHSFCVSKSKEFAELTSKRISDITSS</sequence>
<evidence type="ECO:0000313" key="5">
    <source>
        <dbReference type="EMBL" id="CDR42797.1"/>
    </source>
</evidence>
<dbReference type="SUPFAM" id="SSF53474">
    <property type="entry name" value="alpha/beta-Hydrolases"/>
    <property type="match status" value="1"/>
</dbReference>
<comment type="subcellular location">
    <subcellularLocation>
        <location evidence="1">Lipid droplet</location>
    </subcellularLocation>
</comment>
<dbReference type="EMBL" id="LK052895">
    <property type="protein sequence ID" value="CDR42797.1"/>
    <property type="molecule type" value="Genomic_DNA"/>
</dbReference>
<dbReference type="InterPro" id="IPR029058">
    <property type="entry name" value="AB_hydrolase_fold"/>
</dbReference>
<dbReference type="PANTHER" id="PTHR13390">
    <property type="entry name" value="LIPASE"/>
    <property type="match status" value="1"/>
</dbReference>
<dbReference type="PhylomeDB" id="A0A061B7C0"/>
<name>A0A061B7C0_CYBFA</name>
<gene>
    <name evidence="5" type="ORF">CYFA0S_10e02388g</name>
</gene>
<dbReference type="GO" id="GO:0016298">
    <property type="term" value="F:lipase activity"/>
    <property type="evidence" value="ECO:0007669"/>
    <property type="project" value="InterPro"/>
</dbReference>
<dbReference type="PANTHER" id="PTHR13390:SF0">
    <property type="entry name" value="LIPID DROPLET-ASSOCIATED HYDROLASE"/>
    <property type="match status" value="1"/>
</dbReference>
<dbReference type="Pfam" id="PF10230">
    <property type="entry name" value="LIDHydrolase"/>
    <property type="match status" value="1"/>
</dbReference>
<evidence type="ECO:0000256" key="2">
    <source>
        <dbReference type="ARBA" id="ARBA00008300"/>
    </source>
</evidence>
<dbReference type="Gene3D" id="3.40.50.1820">
    <property type="entry name" value="alpha/beta hydrolase"/>
    <property type="match status" value="1"/>
</dbReference>
<protein>
    <submittedName>
        <fullName evidence="5">CYFA0S10e02388g1_1</fullName>
    </submittedName>
</protein>
<proteinExistence type="inferred from homology"/>
<comment type="similarity">
    <text evidence="2">Belongs to the AB hydrolase superfamily. LDAH family.</text>
</comment>
<reference evidence="5" key="1">
    <citation type="journal article" date="2014" name="Genome Announc.">
        <title>Genome sequence of the yeast Cyberlindnera fabianii (Hansenula fabianii).</title>
        <authorList>
            <person name="Freel K.C."/>
            <person name="Sarilar V."/>
            <person name="Neuveglise C."/>
            <person name="Devillers H."/>
            <person name="Friedrich A."/>
            <person name="Schacherer J."/>
        </authorList>
    </citation>
    <scope>NUCLEOTIDE SEQUENCE</scope>
    <source>
        <strain evidence="5">YJS4271</strain>
    </source>
</reference>
<evidence type="ECO:0000256" key="1">
    <source>
        <dbReference type="ARBA" id="ARBA00004502"/>
    </source>
</evidence>
<keyword evidence="3" id="KW-0551">Lipid droplet</keyword>
<accession>A0A061B7C0</accession>